<feature type="transmembrane region" description="Helical" evidence="5">
    <location>
        <begin position="110"/>
        <end position="139"/>
    </location>
</feature>
<dbReference type="RefSeq" id="WP_066767765.1">
    <property type="nucleotide sequence ID" value="NZ_CP013244.1"/>
</dbReference>
<dbReference type="InterPro" id="IPR023352">
    <property type="entry name" value="MAPEG-like_dom_sf"/>
</dbReference>
<reference evidence="6 7" key="1">
    <citation type="submission" date="2015-11" db="EMBL/GenBank/DDBJ databases">
        <title>Whole-Genome Sequence of Candidatus Oderbacter manganicum from the National Park Lower Oder Valley, Germany.</title>
        <authorList>
            <person name="Braun B."/>
            <person name="Liere K."/>
            <person name="Szewzyk U."/>
        </authorList>
    </citation>
    <scope>NUCLEOTIDE SEQUENCE [LARGE SCALE GENOMIC DNA]</scope>
    <source>
        <strain evidence="6 7">OTSz_A_272</strain>
    </source>
</reference>
<evidence type="ECO:0000256" key="5">
    <source>
        <dbReference type="SAM" id="Phobius"/>
    </source>
</evidence>
<evidence type="ECO:0000256" key="2">
    <source>
        <dbReference type="ARBA" id="ARBA00022692"/>
    </source>
</evidence>
<dbReference type="GO" id="GO:0016020">
    <property type="term" value="C:membrane"/>
    <property type="evidence" value="ECO:0007669"/>
    <property type="project" value="UniProtKB-SubCell"/>
</dbReference>
<evidence type="ECO:0000256" key="4">
    <source>
        <dbReference type="ARBA" id="ARBA00023136"/>
    </source>
</evidence>
<dbReference type="SUPFAM" id="SSF161084">
    <property type="entry name" value="MAPEG domain-like"/>
    <property type="match status" value="1"/>
</dbReference>
<dbReference type="STRING" id="1759059.ATE48_03285"/>
<evidence type="ECO:0000313" key="6">
    <source>
        <dbReference type="EMBL" id="ANP45011.1"/>
    </source>
</evidence>
<keyword evidence="7" id="KW-1185">Reference proteome</keyword>
<keyword evidence="2 5" id="KW-0812">Transmembrane</keyword>
<evidence type="ECO:0008006" key="8">
    <source>
        <dbReference type="Google" id="ProtNLM"/>
    </source>
</evidence>
<keyword evidence="3 5" id="KW-1133">Transmembrane helix</keyword>
<dbReference type="Proteomes" id="UP000092498">
    <property type="component" value="Chromosome"/>
</dbReference>
<keyword evidence="4 5" id="KW-0472">Membrane</keyword>
<comment type="subcellular location">
    <subcellularLocation>
        <location evidence="1">Membrane</location>
    </subcellularLocation>
</comment>
<evidence type="ECO:0000256" key="3">
    <source>
        <dbReference type="ARBA" id="ARBA00022989"/>
    </source>
</evidence>
<dbReference type="EMBL" id="CP013244">
    <property type="protein sequence ID" value="ANP45011.1"/>
    <property type="molecule type" value="Genomic_DNA"/>
</dbReference>
<organism evidence="6 7">
    <name type="scientific">Candidatus Viadribacter manganicus</name>
    <dbReference type="NCBI Taxonomy" id="1759059"/>
    <lineage>
        <taxon>Bacteria</taxon>
        <taxon>Pseudomonadati</taxon>
        <taxon>Pseudomonadota</taxon>
        <taxon>Alphaproteobacteria</taxon>
        <taxon>Hyphomonadales</taxon>
        <taxon>Hyphomonadaceae</taxon>
        <taxon>Candidatus Viadribacter</taxon>
    </lineage>
</organism>
<dbReference type="KEGG" id="cbot:ATE48_03285"/>
<proteinExistence type="predicted"/>
<dbReference type="Gene3D" id="1.20.120.550">
    <property type="entry name" value="Membrane associated eicosanoid/glutathione metabolism-like domain"/>
    <property type="match status" value="1"/>
</dbReference>
<name>A0A1B1AEN3_9PROT</name>
<evidence type="ECO:0000256" key="1">
    <source>
        <dbReference type="ARBA" id="ARBA00004370"/>
    </source>
</evidence>
<dbReference type="InterPro" id="IPR001129">
    <property type="entry name" value="Membr-assoc_MAPEG"/>
</dbReference>
<dbReference type="InParanoid" id="A0A1B1AEN3"/>
<gene>
    <name evidence="6" type="ORF">ATE48_03285</name>
</gene>
<dbReference type="OrthoDB" id="5516290at2"/>
<evidence type="ECO:0000313" key="7">
    <source>
        <dbReference type="Proteomes" id="UP000092498"/>
    </source>
</evidence>
<protein>
    <recommendedName>
        <fullName evidence="8">MAPEG family protein</fullName>
    </recommendedName>
</protein>
<dbReference type="Pfam" id="PF01124">
    <property type="entry name" value="MAPEG"/>
    <property type="match status" value="1"/>
</dbReference>
<feature type="transmembrane region" description="Helical" evidence="5">
    <location>
        <begin position="6"/>
        <end position="26"/>
    </location>
</feature>
<sequence>MYEHGMIAPVVALVIWSLIMLIWLYATRIPAMSKAKVKPGEASKAQMEALPSANVANNYNHLMEQPTLFYAIAFSLQFLGQGDQAINIGLAWLYVVIRIVHSLVQATVNFILLRFLIFMLGSLVLMALAVHAAIAAGMINIHLPH</sequence>
<accession>A0A1B1AEN3</accession>
<dbReference type="AlphaFoldDB" id="A0A1B1AEN3"/>